<evidence type="ECO:0000313" key="3">
    <source>
        <dbReference type="Proteomes" id="UP000699042"/>
    </source>
</evidence>
<organism evidence="2 3">
    <name type="scientific">Colletotrichum scovillei</name>
    <dbReference type="NCBI Taxonomy" id="1209932"/>
    <lineage>
        <taxon>Eukaryota</taxon>
        <taxon>Fungi</taxon>
        <taxon>Dikarya</taxon>
        <taxon>Ascomycota</taxon>
        <taxon>Pezizomycotina</taxon>
        <taxon>Sordariomycetes</taxon>
        <taxon>Hypocreomycetidae</taxon>
        <taxon>Glomerellales</taxon>
        <taxon>Glomerellaceae</taxon>
        <taxon>Colletotrichum</taxon>
        <taxon>Colletotrichum acutatum species complex</taxon>
    </lineage>
</organism>
<accession>A0A9P7UJN2</accession>
<reference evidence="2" key="1">
    <citation type="submission" date="2021-05" db="EMBL/GenBank/DDBJ databases">
        <title>Comparative genomics of three Colletotrichum scovillei strains and genetic complementation revealed genes involved fungal growth and virulence on chili pepper.</title>
        <authorList>
            <person name="Hsieh D.-K."/>
            <person name="Chuang S.-C."/>
            <person name="Chen C.-Y."/>
            <person name="Chao Y.-T."/>
            <person name="Lu M.-Y.J."/>
            <person name="Lee M.-H."/>
            <person name="Shih M.-C."/>
        </authorList>
    </citation>
    <scope>NUCLEOTIDE SEQUENCE</scope>
    <source>
        <strain evidence="2">Coll-153</strain>
    </source>
</reference>
<comment type="caution">
    <text evidence="2">The sequence shown here is derived from an EMBL/GenBank/DDBJ whole genome shotgun (WGS) entry which is preliminary data.</text>
</comment>
<dbReference type="Proteomes" id="UP000699042">
    <property type="component" value="Unassembled WGS sequence"/>
</dbReference>
<protein>
    <submittedName>
        <fullName evidence="2">HET domain-containing protein</fullName>
    </submittedName>
</protein>
<dbReference type="Pfam" id="PF06985">
    <property type="entry name" value="HET"/>
    <property type="match status" value="1"/>
</dbReference>
<dbReference type="InterPro" id="IPR052895">
    <property type="entry name" value="HetReg/Transcr_Mod"/>
</dbReference>
<keyword evidence="3" id="KW-1185">Reference proteome</keyword>
<dbReference type="PANTHER" id="PTHR24148:SF81">
    <property type="entry name" value="HETEROKARYON INCOMPATIBILITY DOMAIN-CONTAINING PROTEIN"/>
    <property type="match status" value="1"/>
</dbReference>
<proteinExistence type="predicted"/>
<dbReference type="InterPro" id="IPR010730">
    <property type="entry name" value="HET"/>
</dbReference>
<dbReference type="PANTHER" id="PTHR24148">
    <property type="entry name" value="ANKYRIN REPEAT DOMAIN-CONTAINING PROTEIN 39 HOMOLOG-RELATED"/>
    <property type="match status" value="1"/>
</dbReference>
<dbReference type="OrthoDB" id="4850135at2759"/>
<evidence type="ECO:0000313" key="2">
    <source>
        <dbReference type="EMBL" id="KAG7055942.1"/>
    </source>
</evidence>
<dbReference type="AlphaFoldDB" id="A0A9P7UJN2"/>
<name>A0A9P7UJN2_9PEZI</name>
<dbReference type="EMBL" id="JAESDN010000002">
    <property type="protein sequence ID" value="KAG7055942.1"/>
    <property type="molecule type" value="Genomic_DNA"/>
</dbReference>
<evidence type="ECO:0000259" key="1">
    <source>
        <dbReference type="Pfam" id="PF06985"/>
    </source>
</evidence>
<feature type="domain" description="Heterokaryon incompatibility" evidence="1">
    <location>
        <begin position="63"/>
        <end position="214"/>
    </location>
</feature>
<sequence>MSANESKRRSGFRPLDETEAFQYQPLDEGIDCTRFLRINPASDDMDLISCDLVHIAFGARPTYDALSYRWGEEAVTQSIALNGRPFSVGKNLHDALFYLRNQGEVGLLWVDAICINQLNIQERNRQVSIMSHIYFRADTVVIWLGSAYSAHGGNTSPLVSSVTPDDVFRDAPLRSFTTSHPRGENDSASLILQRKMMLQLAKDEYWKRVWIIQEIGLAQNRRVCFGTTAMYWNDFITTMTLHKIPLQGPMLLDEEIDKRFQGSHRLKKLLSQHKHALCKDPRDKIYGLIGLAVDGHGFPKIDYNKSLFQIWKDTMEFMNSHQMFQEGKEDDIIEYGTLVKFLLMGVQSTPLQEVIRPYTTGGVVSFDTNEDEPGIFRIMGSLIGCIQSVGPSAKDIVGKLSEVDEWSSRVQDNYRHNLGSAFAQSIDLLRAILRKTEAEVSKLCFNHKSTVSWSYHDRYMEGTILGECLTWPTKEKSRLGSSEDSIYLETTFRTKNTAEALLYQLYTGNSINNPTSWKMGVASGQAAGGDLIFWVQGTKTALLVRPTEVSTFWGRKPSYTDCGAKLQVVGTAMVAEDIADPSIDHPARLDKLTKEGWGRRLELKLDAPTVYIILPGAQHD</sequence>
<gene>
    <name evidence="2" type="ORF">JMJ77_008393</name>
</gene>